<dbReference type="GO" id="GO:0017101">
    <property type="term" value="C:aminoacyl-tRNA synthetase multienzyme complex"/>
    <property type="evidence" value="ECO:0007669"/>
    <property type="project" value="TreeGrafter"/>
</dbReference>
<comment type="similarity">
    <text evidence="16">In the N-terminal section; belongs to the class-I aminoacyl-tRNA synthetase family. Glutamate--tRNA ligase type 2 subfamily.</text>
</comment>
<dbReference type="HAMAP" id="MF_01571">
    <property type="entry name" value="Pro_tRNA_synth_type3"/>
    <property type="match status" value="1"/>
</dbReference>
<dbReference type="OrthoDB" id="1350766at2759"/>
<comment type="catalytic activity">
    <reaction evidence="14">
        <text>tRNA(Glu) + L-glutamate + ATP = L-glutamyl-tRNA(Glu) + AMP + diphosphate</text>
        <dbReference type="Rhea" id="RHEA:23540"/>
        <dbReference type="Rhea" id="RHEA-COMP:9663"/>
        <dbReference type="Rhea" id="RHEA-COMP:9680"/>
        <dbReference type="ChEBI" id="CHEBI:29985"/>
        <dbReference type="ChEBI" id="CHEBI:30616"/>
        <dbReference type="ChEBI" id="CHEBI:33019"/>
        <dbReference type="ChEBI" id="CHEBI:78442"/>
        <dbReference type="ChEBI" id="CHEBI:78520"/>
        <dbReference type="ChEBI" id="CHEBI:456215"/>
        <dbReference type="EC" id="6.1.1.17"/>
    </reaction>
    <physiologicalReaction direction="left-to-right" evidence="14">
        <dbReference type="Rhea" id="RHEA:23541"/>
    </physiologicalReaction>
</comment>
<evidence type="ECO:0000256" key="7">
    <source>
        <dbReference type="ARBA" id="ARBA00022833"/>
    </source>
</evidence>
<reference evidence="22 23" key="1">
    <citation type="submission" date="2017-03" db="EMBL/GenBank/DDBJ databases">
        <title>Genome Survey of Euroglyphus maynei.</title>
        <authorList>
            <person name="Arlian L.G."/>
            <person name="Morgan M.S."/>
            <person name="Rider S.D."/>
        </authorList>
    </citation>
    <scope>NUCLEOTIDE SEQUENCE [LARGE SCALE GENOMIC DNA]</scope>
    <source>
        <strain evidence="22">Arlian Lab</strain>
        <tissue evidence="22">Whole body</tissue>
    </source>
</reference>
<dbReference type="PROSITE" id="PS51185">
    <property type="entry name" value="WHEP_TRS_2"/>
    <property type="match status" value="2"/>
</dbReference>
<keyword evidence="7" id="KW-0862">Zinc</keyword>
<dbReference type="CDD" id="cd00778">
    <property type="entry name" value="ProRS_core_arch_euk"/>
    <property type="match status" value="1"/>
</dbReference>
<keyword evidence="12" id="KW-0511">Multifunctional enzyme</keyword>
<keyword evidence="8" id="KW-0067">ATP-binding</keyword>
<dbReference type="SMART" id="SM00991">
    <property type="entry name" value="WHEP-TRS"/>
    <property type="match status" value="2"/>
</dbReference>
<feature type="domain" description="WHEP-TRS" evidence="21">
    <location>
        <begin position="297"/>
        <end position="353"/>
    </location>
</feature>
<dbReference type="FunFam" id="3.30.110.30:FF:000001">
    <property type="entry name" value="Bifunctional glutamate/proline--tRNA ligase"/>
    <property type="match status" value="1"/>
</dbReference>
<dbReference type="InterPro" id="IPR016061">
    <property type="entry name" value="Pro-tRNA_ligase_II_C"/>
</dbReference>
<sequence>VIIENAIKPNETISAALHPKNSELGQRQVPIGQRLLIDQQDAQLFQPNTTVTFIQWGNLRITAVERSSDGLVTAIKAKLDLDNKDFKKTLKVTWLEETTKIPALLVYYDNIIKKPVLGKDDDFKEFLNRDSKMAIEAFVDGDLRTLPNGRIIQIQRKGFFICDRSYDMSAVNFSGKPGPIYLISIPDGSTDLNIFPKRVQDWKKKNVWVEPPPPSSVQTSKNNNNDLSLTNLDCLIRKQGDIVRQLKSAKATKEQIKIEVDKLLSLKSQFKQQSGNDWNPNATVISPPTNSGGDSSNATDLDEKIRQQGDKIRKMKAEKAEKQQLEKEVQILLKLKNDFKQQTGQDWKPSNSTSSANHQPPKSSNNKNNKTKSEKSSNNKENKNTQQQQCPDSKSKTVKKQTRLGIETKKSENYSEWYTEVITKAEMIEYYDVSGCYILRPWSYSIWESIQQYFDQRIKRLGVQNCYFPMFISKNALETEKTHIADFAPEVAWVTKSGSSDLAEPIAIRPTSETVMYPSYAKWIQSYRDLPIRLNQWCNVVRWEFKQPTPFLRTREFLWQEGHSAFATEQQALEEVYAILDFYADIYQKLLAIPVVKGRKTEKEKFAGGQMTTTCEAYVHVNGRGIQGATSHYLGQNFSKMFDIQFEDPEKPGEKCYAHQNSWGISTRTIGALIMIHGDDKGLVLPPRVACKQVVIVPCGITASTTMEEKEKLLNTCRTLGDRLIGNDIRVELDDKEHHSPGWKFNHWELKGVPIRIELGPKDLQQEKFVAVRRDSGEKYTYNLSEANVVIAELLERIQNDMFERAQQLLLNNMCITESWSTFLQRLDCKSIILSPFCGQSPCEDQIKKDSAKEDLTEQSDGPLMGAKSLCIPLDQPRTLAPNQLCIHPQCKQLAKFYTLFGRSY</sequence>
<dbReference type="GO" id="GO:0004818">
    <property type="term" value="F:glutamate-tRNA ligase activity"/>
    <property type="evidence" value="ECO:0007669"/>
    <property type="project" value="UniProtKB-EC"/>
</dbReference>
<feature type="compositionally biased region" description="Polar residues" evidence="19">
    <location>
        <begin position="272"/>
        <end position="299"/>
    </location>
</feature>
<comment type="similarity">
    <text evidence="1">In the C-terminal section; belongs to the class-II aminoacyl-tRNA synthetase family.</text>
</comment>
<dbReference type="PROSITE" id="PS00762">
    <property type="entry name" value="WHEP_TRS_1"/>
    <property type="match status" value="2"/>
</dbReference>
<dbReference type="GO" id="GO:0006433">
    <property type="term" value="P:prolyl-tRNA aminoacylation"/>
    <property type="evidence" value="ECO:0007669"/>
    <property type="project" value="InterPro"/>
</dbReference>
<dbReference type="FunFam" id="1.10.287.10:FF:000006">
    <property type="entry name" value="Bifunctional glutamate/proline--tRNA ligase"/>
    <property type="match status" value="1"/>
</dbReference>
<dbReference type="AlphaFoldDB" id="A0A1Y3ASL1"/>
<dbReference type="SUPFAM" id="SSF64586">
    <property type="entry name" value="C-terminal domain of ProRS"/>
    <property type="match status" value="1"/>
</dbReference>
<dbReference type="Gene3D" id="3.40.50.800">
    <property type="entry name" value="Anticodon-binding domain"/>
    <property type="match status" value="1"/>
</dbReference>
<dbReference type="Gene3D" id="3.30.930.10">
    <property type="entry name" value="Bira Bifunctional Protein, Domain 2"/>
    <property type="match status" value="1"/>
</dbReference>
<dbReference type="InterPro" id="IPR004154">
    <property type="entry name" value="Anticodon-bd"/>
</dbReference>
<feature type="domain" description="Aminoacyl-transfer RNA synthetases class-II family profile" evidence="20">
    <location>
        <begin position="444"/>
        <end position="686"/>
    </location>
</feature>
<keyword evidence="5" id="KW-0479">Metal-binding</keyword>
<dbReference type="EC" id="6.1.1.15" evidence="2"/>
<dbReference type="FunFam" id="3.30.930.10:FF:000007">
    <property type="entry name" value="Bifunctional glutamate/proline--tRNA ligase"/>
    <property type="match status" value="1"/>
</dbReference>
<accession>A0A1Y3ASL1</accession>
<dbReference type="InterPro" id="IPR020056">
    <property type="entry name" value="Rbsml_bL25/Gln-tRNA_synth_N"/>
</dbReference>
<evidence type="ECO:0000256" key="13">
    <source>
        <dbReference type="ARBA" id="ARBA00029731"/>
    </source>
</evidence>
<evidence type="ECO:0000256" key="4">
    <source>
        <dbReference type="ARBA" id="ARBA00022598"/>
    </source>
</evidence>
<comment type="caution">
    <text evidence="22">The sequence shown here is derived from an EMBL/GenBank/DDBJ whole genome shotgun (WGS) entry which is preliminary data.</text>
</comment>
<feature type="compositionally biased region" description="Basic and acidic residues" evidence="19">
    <location>
        <begin position="371"/>
        <end position="383"/>
    </location>
</feature>
<dbReference type="Gene3D" id="1.10.287.10">
    <property type="entry name" value="S15/NS1, RNA-binding"/>
    <property type="match status" value="2"/>
</dbReference>
<evidence type="ECO:0000256" key="16">
    <source>
        <dbReference type="ARBA" id="ARBA00061295"/>
    </source>
</evidence>
<dbReference type="GO" id="GO:0003723">
    <property type="term" value="F:RNA binding"/>
    <property type="evidence" value="ECO:0007669"/>
    <property type="project" value="UniProtKB-KW"/>
</dbReference>
<evidence type="ECO:0000256" key="12">
    <source>
        <dbReference type="ARBA" id="ARBA00023268"/>
    </source>
</evidence>
<dbReference type="GO" id="GO:0046872">
    <property type="term" value="F:metal ion binding"/>
    <property type="evidence" value="ECO:0007669"/>
    <property type="project" value="UniProtKB-KW"/>
</dbReference>
<dbReference type="GO" id="GO:0005737">
    <property type="term" value="C:cytoplasm"/>
    <property type="evidence" value="ECO:0007669"/>
    <property type="project" value="InterPro"/>
</dbReference>
<dbReference type="Pfam" id="PF03129">
    <property type="entry name" value="HGTP_anticodon"/>
    <property type="match status" value="1"/>
</dbReference>
<dbReference type="Pfam" id="PF09180">
    <property type="entry name" value="ProRS-C_1"/>
    <property type="match status" value="1"/>
</dbReference>
<keyword evidence="10" id="KW-0648">Protein biosynthesis</keyword>
<dbReference type="Gene3D" id="3.30.110.30">
    <property type="entry name" value="C-terminal domain of ProRS"/>
    <property type="match status" value="1"/>
</dbReference>
<feature type="domain" description="WHEP-TRS" evidence="21">
    <location>
        <begin position="228"/>
        <end position="284"/>
    </location>
</feature>
<dbReference type="NCBIfam" id="TIGR00408">
    <property type="entry name" value="proS_fam_I"/>
    <property type="match status" value="1"/>
</dbReference>
<evidence type="ECO:0000256" key="15">
    <source>
        <dbReference type="ARBA" id="ARBA00050792"/>
    </source>
</evidence>
<dbReference type="SUPFAM" id="SSF55681">
    <property type="entry name" value="Class II aaRS and biotin synthetases"/>
    <property type="match status" value="1"/>
</dbReference>
<dbReference type="Gene3D" id="2.40.240.10">
    <property type="entry name" value="Ribosomal Protein L25, Chain P"/>
    <property type="match status" value="2"/>
</dbReference>
<feature type="region of interest" description="Disordered" evidence="19">
    <location>
        <begin position="341"/>
        <end position="404"/>
    </location>
</feature>
<evidence type="ECO:0000256" key="19">
    <source>
        <dbReference type="SAM" id="MobiDB-lite"/>
    </source>
</evidence>
<evidence type="ECO:0000256" key="18">
    <source>
        <dbReference type="ARBA" id="ARBA00076053"/>
    </source>
</evidence>
<dbReference type="PANTHER" id="PTHR43382:SF2">
    <property type="entry name" value="BIFUNCTIONAL GLUTAMATE_PROLINE--TRNA LIGASE"/>
    <property type="match status" value="1"/>
</dbReference>
<dbReference type="Pfam" id="PF00587">
    <property type="entry name" value="tRNA-synt_2b"/>
    <property type="match status" value="1"/>
</dbReference>
<evidence type="ECO:0000313" key="22">
    <source>
        <dbReference type="EMBL" id="OTF70838.1"/>
    </source>
</evidence>
<evidence type="ECO:0000259" key="20">
    <source>
        <dbReference type="PROSITE" id="PS50862"/>
    </source>
</evidence>
<dbReference type="CDD" id="cd00862">
    <property type="entry name" value="ProRS_anticodon_zinc"/>
    <property type="match status" value="1"/>
</dbReference>
<evidence type="ECO:0000256" key="8">
    <source>
        <dbReference type="ARBA" id="ARBA00022840"/>
    </source>
</evidence>
<dbReference type="InterPro" id="IPR009068">
    <property type="entry name" value="uS15_NS1_RNA-bd_sf"/>
</dbReference>
<evidence type="ECO:0000259" key="21">
    <source>
        <dbReference type="PROSITE" id="PS51185"/>
    </source>
</evidence>
<evidence type="ECO:0000256" key="1">
    <source>
        <dbReference type="ARBA" id="ARBA00009968"/>
    </source>
</evidence>
<evidence type="ECO:0000256" key="5">
    <source>
        <dbReference type="ARBA" id="ARBA00022723"/>
    </source>
</evidence>
<evidence type="ECO:0000256" key="10">
    <source>
        <dbReference type="ARBA" id="ARBA00022917"/>
    </source>
</evidence>
<dbReference type="SUPFAM" id="SSF52954">
    <property type="entry name" value="Class II aaRS ABD-related"/>
    <property type="match status" value="1"/>
</dbReference>
<dbReference type="GO" id="GO:0005524">
    <property type="term" value="F:ATP binding"/>
    <property type="evidence" value="ECO:0007669"/>
    <property type="project" value="UniProtKB-KW"/>
</dbReference>
<dbReference type="PROSITE" id="PS50862">
    <property type="entry name" value="AA_TRNA_LIGASE_II"/>
    <property type="match status" value="1"/>
</dbReference>
<evidence type="ECO:0000256" key="2">
    <source>
        <dbReference type="ARBA" id="ARBA00012831"/>
    </source>
</evidence>
<dbReference type="InterPro" id="IPR011035">
    <property type="entry name" value="Ribosomal_bL25/Gln-tRNA_synth"/>
</dbReference>
<dbReference type="Pfam" id="PF20974">
    <property type="entry name" value="tRNA-synt_1c_C2"/>
    <property type="match status" value="1"/>
</dbReference>
<protein>
    <recommendedName>
        <fullName evidence="17">Bifunctional glutamate/proline--tRNA ligase</fullName>
        <ecNumber evidence="2">6.1.1.15</ecNumber>
    </recommendedName>
    <alternativeName>
        <fullName evidence="18">Bifunctional aminoacyl-tRNA synthetase</fullName>
    </alternativeName>
    <alternativeName>
        <fullName evidence="13">Prolyl-tRNA synthetase</fullName>
    </alternativeName>
</protein>
<evidence type="ECO:0000256" key="17">
    <source>
        <dbReference type="ARBA" id="ARBA00067786"/>
    </source>
</evidence>
<evidence type="ECO:0000313" key="23">
    <source>
        <dbReference type="Proteomes" id="UP000194236"/>
    </source>
</evidence>
<evidence type="ECO:0000256" key="14">
    <source>
        <dbReference type="ARBA" id="ARBA00047366"/>
    </source>
</evidence>
<dbReference type="FunFam" id="3.40.50.800:FF:000005">
    <property type="entry name" value="bifunctional glutamate/proline--tRNA ligase"/>
    <property type="match status" value="1"/>
</dbReference>
<dbReference type="PRINTS" id="PR01046">
    <property type="entry name" value="TRNASYNTHPRO"/>
</dbReference>
<dbReference type="InterPro" id="IPR033721">
    <property type="entry name" value="ProRS_core_arch_euk"/>
</dbReference>
<dbReference type="Pfam" id="PF00458">
    <property type="entry name" value="WHEP-TRS"/>
    <property type="match status" value="2"/>
</dbReference>
<dbReference type="InterPro" id="IPR000738">
    <property type="entry name" value="WHEP-TRS_dom"/>
</dbReference>
<organism evidence="22 23">
    <name type="scientific">Euroglyphus maynei</name>
    <name type="common">Mayne's house dust mite</name>
    <dbReference type="NCBI Taxonomy" id="6958"/>
    <lineage>
        <taxon>Eukaryota</taxon>
        <taxon>Metazoa</taxon>
        <taxon>Ecdysozoa</taxon>
        <taxon>Arthropoda</taxon>
        <taxon>Chelicerata</taxon>
        <taxon>Arachnida</taxon>
        <taxon>Acari</taxon>
        <taxon>Acariformes</taxon>
        <taxon>Sarcoptiformes</taxon>
        <taxon>Astigmata</taxon>
        <taxon>Psoroptidia</taxon>
        <taxon>Analgoidea</taxon>
        <taxon>Pyroglyphidae</taxon>
        <taxon>Pyroglyphinae</taxon>
        <taxon>Euroglyphus</taxon>
    </lineage>
</organism>
<dbReference type="Pfam" id="PF03950">
    <property type="entry name" value="tRNA-synt_1c_C"/>
    <property type="match status" value="1"/>
</dbReference>
<dbReference type="Proteomes" id="UP000194236">
    <property type="component" value="Unassembled WGS sequence"/>
</dbReference>
<evidence type="ECO:0000256" key="6">
    <source>
        <dbReference type="ARBA" id="ARBA00022741"/>
    </source>
</evidence>
<gene>
    <name evidence="22" type="ORF">BLA29_001220</name>
</gene>
<dbReference type="InterPro" id="IPR002316">
    <property type="entry name" value="Pro-tRNA-ligase_IIa"/>
</dbReference>
<dbReference type="CDD" id="cd00936">
    <property type="entry name" value="WEPRS_RNA"/>
    <property type="match status" value="2"/>
</dbReference>
<proteinExistence type="inferred from homology"/>
<keyword evidence="4 22" id="KW-0436">Ligase</keyword>
<dbReference type="InterPro" id="IPR045864">
    <property type="entry name" value="aa-tRNA-synth_II/BPL/LPL"/>
</dbReference>
<evidence type="ECO:0000256" key="9">
    <source>
        <dbReference type="ARBA" id="ARBA00022884"/>
    </source>
</evidence>
<keyword evidence="11" id="KW-0030">Aminoacyl-tRNA synthetase</keyword>
<dbReference type="SUPFAM" id="SSF47060">
    <property type="entry name" value="S15/NS1 RNA-binding domain"/>
    <property type="match status" value="2"/>
</dbReference>
<keyword evidence="3" id="KW-0597">Phosphoprotein</keyword>
<dbReference type="SMART" id="SM00946">
    <property type="entry name" value="ProRS-C_1"/>
    <property type="match status" value="1"/>
</dbReference>
<evidence type="ECO:0000256" key="11">
    <source>
        <dbReference type="ARBA" id="ARBA00023146"/>
    </source>
</evidence>
<dbReference type="InterPro" id="IPR004499">
    <property type="entry name" value="Pro-tRNA-ligase_IIa_arc-type"/>
</dbReference>
<feature type="compositionally biased region" description="Polar residues" evidence="19">
    <location>
        <begin position="341"/>
        <end position="361"/>
    </location>
</feature>
<dbReference type="PANTHER" id="PTHR43382">
    <property type="entry name" value="PROLYL-TRNA SYNTHETASE"/>
    <property type="match status" value="1"/>
</dbReference>
<keyword evidence="23" id="KW-1185">Reference proteome</keyword>
<comment type="catalytic activity">
    <reaction evidence="15">
        <text>tRNA(Pro) + L-proline + ATP = L-prolyl-tRNA(Pro) + AMP + diphosphate</text>
        <dbReference type="Rhea" id="RHEA:14305"/>
        <dbReference type="Rhea" id="RHEA-COMP:9700"/>
        <dbReference type="Rhea" id="RHEA-COMP:9702"/>
        <dbReference type="ChEBI" id="CHEBI:30616"/>
        <dbReference type="ChEBI" id="CHEBI:33019"/>
        <dbReference type="ChEBI" id="CHEBI:60039"/>
        <dbReference type="ChEBI" id="CHEBI:78442"/>
        <dbReference type="ChEBI" id="CHEBI:78532"/>
        <dbReference type="ChEBI" id="CHEBI:456215"/>
        <dbReference type="EC" id="6.1.1.15"/>
    </reaction>
    <physiologicalReaction direction="left-to-right" evidence="15">
        <dbReference type="Rhea" id="RHEA:14306"/>
    </physiologicalReaction>
</comment>
<dbReference type="EMBL" id="MUJZ01063769">
    <property type="protein sequence ID" value="OTF70838.1"/>
    <property type="molecule type" value="Genomic_DNA"/>
</dbReference>
<dbReference type="SUPFAM" id="SSF50715">
    <property type="entry name" value="Ribosomal protein L25-like"/>
    <property type="match status" value="1"/>
</dbReference>
<dbReference type="InterPro" id="IPR020059">
    <property type="entry name" value="Glu/Gln-tRNA-synth_Ib_codon-bd"/>
</dbReference>
<evidence type="ECO:0000256" key="3">
    <source>
        <dbReference type="ARBA" id="ARBA00022553"/>
    </source>
</evidence>
<feature type="non-terminal residue" evidence="22">
    <location>
        <position position="1"/>
    </location>
</feature>
<feature type="region of interest" description="Disordered" evidence="19">
    <location>
        <begin position="272"/>
        <end position="302"/>
    </location>
</feature>
<dbReference type="GO" id="GO:0004827">
    <property type="term" value="F:proline-tRNA ligase activity"/>
    <property type="evidence" value="ECO:0007669"/>
    <property type="project" value="UniProtKB-EC"/>
</dbReference>
<dbReference type="InterPro" id="IPR036621">
    <property type="entry name" value="Anticodon-bd_dom_sf"/>
</dbReference>
<name>A0A1Y3ASL1_EURMA</name>
<dbReference type="InterPro" id="IPR006195">
    <property type="entry name" value="aa-tRNA-synth_II"/>
</dbReference>
<keyword evidence="6" id="KW-0547">Nucleotide-binding</keyword>
<dbReference type="InterPro" id="IPR017449">
    <property type="entry name" value="Pro-tRNA_synth_II"/>
</dbReference>
<keyword evidence="9" id="KW-0694">RNA-binding</keyword>
<dbReference type="InterPro" id="IPR049437">
    <property type="entry name" value="tRNA-synt_1c_C2"/>
</dbReference>
<dbReference type="InterPro" id="IPR002314">
    <property type="entry name" value="aa-tRNA-synt_IIb"/>
</dbReference>